<dbReference type="InterPro" id="IPR000337">
    <property type="entry name" value="GPCR_3"/>
</dbReference>
<dbReference type="Pfam" id="PF01094">
    <property type="entry name" value="ANF_receptor"/>
    <property type="match status" value="1"/>
</dbReference>
<feature type="chain" id="PRO_5034728793" description="Receptor ligand binding region domain-containing protein" evidence="7">
    <location>
        <begin position="25"/>
        <end position="406"/>
    </location>
</feature>
<evidence type="ECO:0000313" key="10">
    <source>
        <dbReference type="Proteomes" id="UP000694545"/>
    </source>
</evidence>
<evidence type="ECO:0000256" key="4">
    <source>
        <dbReference type="ARBA" id="ARBA00023136"/>
    </source>
</evidence>
<dbReference type="PRINTS" id="PR00248">
    <property type="entry name" value="GPCRMGR"/>
</dbReference>
<keyword evidence="4" id="KW-0472">Membrane</keyword>
<keyword evidence="10" id="KW-1185">Reference proteome</keyword>
<dbReference type="Gene3D" id="3.40.50.2300">
    <property type="match status" value="2"/>
</dbReference>
<dbReference type="GO" id="GO:0005886">
    <property type="term" value="C:plasma membrane"/>
    <property type="evidence" value="ECO:0007669"/>
    <property type="project" value="TreeGrafter"/>
</dbReference>
<evidence type="ECO:0000313" key="9">
    <source>
        <dbReference type="Ensembl" id="ENSVKKP00000001271.1"/>
    </source>
</evidence>
<reference evidence="9" key="2">
    <citation type="submission" date="2025-09" db="UniProtKB">
        <authorList>
            <consortium name="Ensembl"/>
        </authorList>
    </citation>
    <scope>IDENTIFICATION</scope>
</reference>
<evidence type="ECO:0000256" key="1">
    <source>
        <dbReference type="ARBA" id="ARBA00004141"/>
    </source>
</evidence>
<dbReference type="GO" id="GO:0004930">
    <property type="term" value="F:G protein-coupled receptor activity"/>
    <property type="evidence" value="ECO:0007669"/>
    <property type="project" value="InterPro"/>
</dbReference>
<dbReference type="InterPro" id="IPR028082">
    <property type="entry name" value="Peripla_BP_I"/>
</dbReference>
<proteinExistence type="predicted"/>
<dbReference type="OMA" id="VESENHM"/>
<dbReference type="FunFam" id="3.40.50.2300:FF:000024">
    <property type="entry name" value="Vomeronasal 2, receptor 73"/>
    <property type="match status" value="1"/>
</dbReference>
<name>A0A8D2KQT8_VARKO</name>
<sequence length="406" mass="46114">MSLIITTFLACALCFTLPCDFVHSLTVLWNQIHFFFRVMTKFYQHILAFVFAIDEINEDPRFLPNVSLGFHIFDSYTDSQMTFRTTLDLLFNSHQFIPNYKCGIQKNVVAVIGGLSADTSSRMADISSVYKIPQVGPEHGHSSSTKSTVIHTSHSRLIKLFLHFQWKWIGLMAVDDEGGDHFLQAMVPLLLQNRICSAFVEHLEKNIHIFDKINDILLHKWNAVQTIMASKATTIVLHGDSPAISWKTLSATKVWITTAQIDFTSNAFLHFVGFDIQMLHGAISFTIPSKDPHDFHEFLELVSPSWEDKDGFIHDVWEQAFHCSVSNSVLSFLKGTCTGNERLESLPETFFEMSMTGHSYGIYNAVFTVAHALHIKYSATVDHSVMGSRRRAFPQILEPWQVLPSH</sequence>
<dbReference type="Proteomes" id="UP000694545">
    <property type="component" value="Unplaced"/>
</dbReference>
<evidence type="ECO:0000256" key="7">
    <source>
        <dbReference type="SAM" id="SignalP"/>
    </source>
</evidence>
<evidence type="ECO:0000259" key="8">
    <source>
        <dbReference type="Pfam" id="PF01094"/>
    </source>
</evidence>
<reference evidence="9" key="1">
    <citation type="submission" date="2025-08" db="UniProtKB">
        <authorList>
            <consortium name="Ensembl"/>
        </authorList>
    </citation>
    <scope>IDENTIFICATION</scope>
</reference>
<dbReference type="InterPro" id="IPR001828">
    <property type="entry name" value="ANF_lig-bd_rcpt"/>
</dbReference>
<dbReference type="SUPFAM" id="SSF53822">
    <property type="entry name" value="Periplasmic binding protein-like I"/>
    <property type="match status" value="1"/>
</dbReference>
<dbReference type="PANTHER" id="PTHR24061">
    <property type="entry name" value="CALCIUM-SENSING RECEPTOR-RELATED"/>
    <property type="match status" value="1"/>
</dbReference>
<keyword evidence="2" id="KW-0812">Transmembrane</keyword>
<comment type="subcellular location">
    <subcellularLocation>
        <location evidence="1">Membrane</location>
        <topology evidence="1">Multi-pass membrane protein</topology>
    </subcellularLocation>
</comment>
<organism evidence="9 10">
    <name type="scientific">Varanus komodoensis</name>
    <name type="common">Komodo dragon</name>
    <dbReference type="NCBI Taxonomy" id="61221"/>
    <lineage>
        <taxon>Eukaryota</taxon>
        <taxon>Metazoa</taxon>
        <taxon>Chordata</taxon>
        <taxon>Craniata</taxon>
        <taxon>Vertebrata</taxon>
        <taxon>Euteleostomi</taxon>
        <taxon>Lepidosauria</taxon>
        <taxon>Squamata</taxon>
        <taxon>Bifurcata</taxon>
        <taxon>Unidentata</taxon>
        <taxon>Episquamata</taxon>
        <taxon>Toxicofera</taxon>
        <taxon>Anguimorpha</taxon>
        <taxon>Paleoanguimorpha</taxon>
        <taxon>Varanoidea</taxon>
        <taxon>Varanidae</taxon>
        <taxon>Varanus</taxon>
    </lineage>
</organism>
<evidence type="ECO:0000256" key="2">
    <source>
        <dbReference type="ARBA" id="ARBA00022692"/>
    </source>
</evidence>
<evidence type="ECO:0000256" key="5">
    <source>
        <dbReference type="ARBA" id="ARBA00023170"/>
    </source>
</evidence>
<feature type="domain" description="Receptor ligand binding region" evidence="8">
    <location>
        <begin position="47"/>
        <end position="375"/>
    </location>
</feature>
<keyword evidence="6" id="KW-0325">Glycoprotein</keyword>
<accession>A0A8D2KQT8</accession>
<dbReference type="PANTHER" id="PTHR24061:SF599">
    <property type="entry name" value="G-PROTEIN COUPLED RECEPTORS FAMILY 3 PROFILE DOMAIN-CONTAINING PROTEIN"/>
    <property type="match status" value="1"/>
</dbReference>
<protein>
    <recommendedName>
        <fullName evidence="8">Receptor ligand binding region domain-containing protein</fullName>
    </recommendedName>
</protein>
<feature type="signal peptide" evidence="7">
    <location>
        <begin position="1"/>
        <end position="24"/>
    </location>
</feature>
<dbReference type="Ensembl" id="ENSVKKT00000001319.1">
    <property type="protein sequence ID" value="ENSVKKP00000001271.1"/>
    <property type="gene ID" value="ENSVKKG00000000991.1"/>
</dbReference>
<evidence type="ECO:0000256" key="6">
    <source>
        <dbReference type="ARBA" id="ARBA00023180"/>
    </source>
</evidence>
<evidence type="ECO:0000256" key="3">
    <source>
        <dbReference type="ARBA" id="ARBA00022989"/>
    </source>
</evidence>
<dbReference type="AlphaFoldDB" id="A0A8D2KQT8"/>
<keyword evidence="3" id="KW-1133">Transmembrane helix</keyword>
<dbReference type="InterPro" id="IPR000068">
    <property type="entry name" value="GPCR_3_Ca_sens_rcpt-rel"/>
</dbReference>
<keyword evidence="7" id="KW-0732">Signal</keyword>
<keyword evidence="5" id="KW-0675">Receptor</keyword>